<dbReference type="Gene3D" id="3.40.50.1820">
    <property type="entry name" value="alpha/beta hydrolase"/>
    <property type="match status" value="1"/>
</dbReference>
<reference evidence="2 3" key="1">
    <citation type="submission" date="2017-09" db="EMBL/GenBank/DDBJ databases">
        <title>Draft Genome Sequence of Corynebacterium accolens AH4003.</title>
        <authorList>
            <person name="Chen Y."/>
            <person name="Oosthuysen W.F."/>
            <person name="Kelley S."/>
            <person name="Horswill A."/>
        </authorList>
    </citation>
    <scope>NUCLEOTIDE SEQUENCE [LARGE SCALE GENOMIC DNA]</scope>
    <source>
        <strain evidence="2 3">AH4003</strain>
    </source>
</reference>
<dbReference type="Proteomes" id="UP000218690">
    <property type="component" value="Unassembled WGS sequence"/>
</dbReference>
<dbReference type="InterPro" id="IPR010427">
    <property type="entry name" value="DUF1023"/>
</dbReference>
<organism evidence="2 3">
    <name type="scientific">Corynebacterium accolens</name>
    <dbReference type="NCBI Taxonomy" id="38284"/>
    <lineage>
        <taxon>Bacteria</taxon>
        <taxon>Bacillati</taxon>
        <taxon>Actinomycetota</taxon>
        <taxon>Actinomycetes</taxon>
        <taxon>Mycobacteriales</taxon>
        <taxon>Corynebacteriaceae</taxon>
        <taxon>Corynebacterium</taxon>
    </lineage>
</organism>
<protein>
    <recommendedName>
        <fullName evidence="1">DUF1023 domain-containing protein</fullName>
    </recommendedName>
</protein>
<name>A0A2A4AJD8_9CORY</name>
<feature type="domain" description="DUF1023" evidence="1">
    <location>
        <begin position="217"/>
        <end position="334"/>
    </location>
</feature>
<proteinExistence type="predicted"/>
<evidence type="ECO:0000259" key="1">
    <source>
        <dbReference type="Pfam" id="PF06259"/>
    </source>
</evidence>
<dbReference type="EMBL" id="NWBP01000025">
    <property type="protein sequence ID" value="PCC82410.1"/>
    <property type="molecule type" value="Genomic_DNA"/>
</dbReference>
<evidence type="ECO:0000313" key="2">
    <source>
        <dbReference type="EMBL" id="PCC82410.1"/>
    </source>
</evidence>
<sequence length="388" mass="40701">MRRALSLFLASQRLQSSAANLHIFKQGLHNSWQGLEIIGAFADAARTQLTNTTEQLELAAKSMEAAAETLRAYAPILARVEQLRAEATRLLARMDEIEPWSSQLGAMLNALDALGDGLDWACSKEIDALCTPELPTGGGYLEDYEELPIEAIHQMLMSTAPPEAVALAESNPDVQLLEAGPGRVAALVDPGQLGTSAASVSTVVSGVHSSDPSGWQSSIDRARAVARATGGPAVAWIGYRAPDSLAQAGHDSPAARGAQDLRRFQRSLGKRFSRSQRIVVGYSYGSVVAGKAAKAPGVAEDVVFVGSPGTTAESANDIQARSWAATNAHDPIGVVTGPRGGIHGPDPSTPNFGASPLPGANRLPGDHISYFKDPAFLRGLGKIVKAKS</sequence>
<comment type="caution">
    <text evidence="2">The sequence shown here is derived from an EMBL/GenBank/DDBJ whole genome shotgun (WGS) entry which is preliminary data.</text>
</comment>
<evidence type="ECO:0000313" key="3">
    <source>
        <dbReference type="Proteomes" id="UP000218690"/>
    </source>
</evidence>
<dbReference type="Pfam" id="PF06259">
    <property type="entry name" value="Abhydrolase_8"/>
    <property type="match status" value="1"/>
</dbReference>
<gene>
    <name evidence="2" type="ORF">COM45_08890</name>
</gene>
<dbReference type="InterPro" id="IPR029058">
    <property type="entry name" value="AB_hydrolase_fold"/>
</dbReference>
<dbReference type="AlphaFoldDB" id="A0A2A4AJD8"/>
<dbReference type="SUPFAM" id="SSF53474">
    <property type="entry name" value="alpha/beta-Hydrolases"/>
    <property type="match status" value="1"/>
</dbReference>
<accession>A0A2A4AJD8</accession>